<comment type="cofactor">
    <cofactor evidence="2">
        <name>[4Fe-4S] cluster</name>
        <dbReference type="ChEBI" id="CHEBI:49883"/>
    </cofactor>
</comment>
<comment type="similarity">
    <text evidence="3">Belongs to the complex I 51 kDa subunit family.</text>
</comment>
<dbReference type="PANTHER" id="PTHR11780:SF10">
    <property type="entry name" value="NADH DEHYDROGENASE [UBIQUINONE] FLAVOPROTEIN 1, MITOCHONDRIAL"/>
    <property type="match status" value="1"/>
</dbReference>
<keyword evidence="7" id="KW-0479">Metal-binding</keyword>
<keyword evidence="11" id="KW-0560">Oxidoreductase</keyword>
<evidence type="ECO:0000256" key="7">
    <source>
        <dbReference type="ARBA" id="ARBA00022723"/>
    </source>
</evidence>
<dbReference type="InterPro" id="IPR001949">
    <property type="entry name" value="NADH-UbQ_OxRdtase_51kDa_CS"/>
</dbReference>
<evidence type="ECO:0000256" key="9">
    <source>
        <dbReference type="ARBA" id="ARBA00023014"/>
    </source>
</evidence>
<dbReference type="GO" id="GO:0051539">
    <property type="term" value="F:4 iron, 4 sulfur cluster binding"/>
    <property type="evidence" value="ECO:0007669"/>
    <property type="project" value="UniProtKB-KW"/>
</dbReference>
<dbReference type="Pfam" id="PF22461">
    <property type="entry name" value="SLBB_2"/>
    <property type="match status" value="1"/>
</dbReference>
<keyword evidence="9" id="KW-0411">Iron-sulfur</keyword>
<dbReference type="Gene3D" id="3.40.50.11540">
    <property type="entry name" value="NADH-ubiquinone oxidoreductase 51kDa subunit"/>
    <property type="match status" value="1"/>
</dbReference>
<evidence type="ECO:0000256" key="4">
    <source>
        <dbReference type="ARBA" id="ARBA00022485"/>
    </source>
</evidence>
<evidence type="ECO:0000259" key="10">
    <source>
        <dbReference type="SMART" id="SM00928"/>
    </source>
</evidence>
<keyword evidence="5" id="KW-0285">Flavoprotein</keyword>
<dbReference type="SUPFAM" id="SSF142984">
    <property type="entry name" value="Nqo1 middle domain-like"/>
    <property type="match status" value="1"/>
</dbReference>
<keyword evidence="11" id="KW-0830">Ubiquinone</keyword>
<dbReference type="InterPro" id="IPR037207">
    <property type="entry name" value="Nuop51_4Fe4S-bd_sf"/>
</dbReference>
<dbReference type="PROSITE" id="PS00645">
    <property type="entry name" value="COMPLEX1_51K_2"/>
    <property type="match status" value="1"/>
</dbReference>
<gene>
    <name evidence="11" type="ORF">MNB_SV-6-1352</name>
</gene>
<dbReference type="GO" id="GO:0003954">
    <property type="term" value="F:NADH dehydrogenase activity"/>
    <property type="evidence" value="ECO:0007669"/>
    <property type="project" value="TreeGrafter"/>
</dbReference>
<dbReference type="InterPro" id="IPR037225">
    <property type="entry name" value="Nuo51_FMN-bd_sf"/>
</dbReference>
<dbReference type="SMART" id="SM00928">
    <property type="entry name" value="NADH_4Fe-4S"/>
    <property type="match status" value="1"/>
</dbReference>
<evidence type="ECO:0000256" key="2">
    <source>
        <dbReference type="ARBA" id="ARBA00001966"/>
    </source>
</evidence>
<evidence type="ECO:0000256" key="5">
    <source>
        <dbReference type="ARBA" id="ARBA00022630"/>
    </source>
</evidence>
<dbReference type="InterPro" id="IPR011538">
    <property type="entry name" value="Nuo51_FMN-bd"/>
</dbReference>
<dbReference type="Gene3D" id="6.10.250.1450">
    <property type="match status" value="1"/>
</dbReference>
<dbReference type="EC" id="1.6.5.3" evidence="11"/>
<dbReference type="Pfam" id="PF10589">
    <property type="entry name" value="NADH_4Fe-4S"/>
    <property type="match status" value="1"/>
</dbReference>
<sequence length="416" mass="45452">MRECRIVSSKFDTPNSHKLQVARELGAYSAVSEAFSLSPVDVIDVIKDSGLRGKGGGGAPAGAKWDLMPQDSDKPSYLAVNCDESEPGTFKDRQIISKDPHLLIEGIIITCYAIRSHDAYIYIRGEYYQFQKILQEAIDEAYEAGILGSSVMDEDYRVDITIHRGAGAYICGEKSALLESMEGKRGHPRLKPKQKEPEWYFGNPTLVNNVETIASVPYIIKHGADGYREFGTDSSPGTLLFAMSGHVESPGVYEAEFGTSMMEYINHYGGGVKGGKKLKAVIPGGASTALLTADEVEKASLDYEHMRSVGSALGTGGMIVMDEDTDMVEALKNLLEFYHHESCGQCTPCREGTGWSDTILARVLRREGSSEDIDKLLSLADIMDGKTICVFAPAVAIVIRGFITKFRDEFEAKVAI</sequence>
<dbReference type="Gene3D" id="3.10.20.600">
    <property type="match status" value="1"/>
</dbReference>
<evidence type="ECO:0000313" key="11">
    <source>
        <dbReference type="EMBL" id="SFV58148.1"/>
    </source>
</evidence>
<dbReference type="NCBIfam" id="NF010120">
    <property type="entry name" value="PRK13596.1"/>
    <property type="match status" value="1"/>
</dbReference>
<dbReference type="FunFam" id="1.20.1440.230:FF:000001">
    <property type="entry name" value="Mitochondrial NADH dehydrogenase flavoprotein 1"/>
    <property type="match status" value="1"/>
</dbReference>
<evidence type="ECO:0000256" key="3">
    <source>
        <dbReference type="ARBA" id="ARBA00007523"/>
    </source>
</evidence>
<keyword evidence="6" id="KW-0288">FMN</keyword>
<dbReference type="EMBL" id="FPHC01000047">
    <property type="protein sequence ID" value="SFV58148.1"/>
    <property type="molecule type" value="Genomic_DNA"/>
</dbReference>
<dbReference type="SUPFAM" id="SSF142019">
    <property type="entry name" value="Nqo1 FMN-binding domain-like"/>
    <property type="match status" value="1"/>
</dbReference>
<dbReference type="SUPFAM" id="SSF140490">
    <property type="entry name" value="Nqo1C-terminal domain-like"/>
    <property type="match status" value="1"/>
</dbReference>
<evidence type="ECO:0000256" key="1">
    <source>
        <dbReference type="ARBA" id="ARBA00001917"/>
    </source>
</evidence>
<dbReference type="Gene3D" id="1.20.1440.230">
    <property type="entry name" value="NADH-ubiquinone oxidoreductase 51kDa subunit, iron-sulphur binding domain"/>
    <property type="match status" value="1"/>
</dbReference>
<dbReference type="InterPro" id="IPR054765">
    <property type="entry name" value="SLBB_dom"/>
</dbReference>
<dbReference type="AlphaFoldDB" id="A0A1W1BX14"/>
<dbReference type="GO" id="GO:0046872">
    <property type="term" value="F:metal ion binding"/>
    <property type="evidence" value="ECO:0007669"/>
    <property type="project" value="UniProtKB-KW"/>
</dbReference>
<evidence type="ECO:0000256" key="6">
    <source>
        <dbReference type="ARBA" id="ARBA00022643"/>
    </source>
</evidence>
<dbReference type="FunFam" id="3.40.50.11540:FF:000001">
    <property type="entry name" value="NADH dehydrogenase [ubiquinone] flavoprotein 1, mitochondrial"/>
    <property type="match status" value="1"/>
</dbReference>
<dbReference type="InterPro" id="IPR050837">
    <property type="entry name" value="ComplexI_51kDa_subunit"/>
</dbReference>
<protein>
    <submittedName>
        <fullName evidence="11">NADH-ubiquinone oxidoreductase chain F</fullName>
        <ecNumber evidence="11">1.6.5.3</ecNumber>
    </submittedName>
</protein>
<dbReference type="InterPro" id="IPR019575">
    <property type="entry name" value="Nuop51_4Fe4S-bd"/>
</dbReference>
<keyword evidence="4" id="KW-0004">4Fe-4S</keyword>
<feature type="domain" description="NADH-ubiquinone oxidoreductase 51kDa subunit iron-sulphur binding" evidence="10">
    <location>
        <begin position="328"/>
        <end position="373"/>
    </location>
</feature>
<comment type="cofactor">
    <cofactor evidence="1">
        <name>FMN</name>
        <dbReference type="ChEBI" id="CHEBI:58210"/>
    </cofactor>
</comment>
<dbReference type="GO" id="GO:0010181">
    <property type="term" value="F:FMN binding"/>
    <property type="evidence" value="ECO:0007669"/>
    <property type="project" value="InterPro"/>
</dbReference>
<dbReference type="GO" id="GO:0045333">
    <property type="term" value="P:cellular respiration"/>
    <property type="evidence" value="ECO:0007669"/>
    <property type="project" value="TreeGrafter"/>
</dbReference>
<dbReference type="GO" id="GO:0008137">
    <property type="term" value="F:NADH dehydrogenase (ubiquinone) activity"/>
    <property type="evidence" value="ECO:0007669"/>
    <property type="project" value="InterPro"/>
</dbReference>
<accession>A0A1W1BX14</accession>
<name>A0A1W1BX14_9ZZZZ</name>
<reference evidence="11" key="1">
    <citation type="submission" date="2016-10" db="EMBL/GenBank/DDBJ databases">
        <authorList>
            <person name="de Groot N.N."/>
        </authorList>
    </citation>
    <scope>NUCLEOTIDE SEQUENCE</scope>
</reference>
<dbReference type="Pfam" id="PF01512">
    <property type="entry name" value="Complex1_51K"/>
    <property type="match status" value="1"/>
</dbReference>
<evidence type="ECO:0000256" key="8">
    <source>
        <dbReference type="ARBA" id="ARBA00023004"/>
    </source>
</evidence>
<organism evidence="11">
    <name type="scientific">hydrothermal vent metagenome</name>
    <dbReference type="NCBI Taxonomy" id="652676"/>
    <lineage>
        <taxon>unclassified sequences</taxon>
        <taxon>metagenomes</taxon>
        <taxon>ecological metagenomes</taxon>
    </lineage>
</organism>
<proteinExistence type="inferred from homology"/>
<keyword evidence="8" id="KW-0408">Iron</keyword>
<dbReference type="PANTHER" id="PTHR11780">
    <property type="entry name" value="NADH-UBIQUINONE OXIDOREDUCTASE FLAVOPROTEIN 1 NDUFV1"/>
    <property type="match status" value="1"/>
</dbReference>